<reference evidence="2" key="1">
    <citation type="submission" date="2020-06" db="EMBL/GenBank/DDBJ databases">
        <authorList>
            <person name="Li T."/>
            <person name="Hu X."/>
            <person name="Zhang T."/>
            <person name="Song X."/>
            <person name="Zhang H."/>
            <person name="Dai N."/>
            <person name="Sheng W."/>
            <person name="Hou X."/>
            <person name="Wei L."/>
        </authorList>
    </citation>
    <scope>NUCLEOTIDE SEQUENCE</scope>
    <source>
        <strain evidence="2">K16</strain>
        <tissue evidence="2">Leaf</tissue>
    </source>
</reference>
<gene>
    <name evidence="2" type="ORF">Sango_3029400</name>
</gene>
<accession>A0AAE1VYU0</accession>
<sequence>MKEIEKVDKKRGQEQTAIEWLAEIPSHHWARCFFPVKTHCDVVVNNMMAAIEYHRQNLEDFVHACFKKETYLRVYSHMIKPVPGMHDYEESPLGPVAPPHVIKRAGRPKKARRRDANDIKEPSRVSRRGLTHTCAICFKQGHNKRSCTNPPHPNSRFRQSSRHAQTSDDATPSSQEAAAEMHTQSSSSVPHYNATEESFPYAEV</sequence>
<proteinExistence type="predicted"/>
<name>A0AAE1VYU0_9LAMI</name>
<keyword evidence="3" id="KW-1185">Reference proteome</keyword>
<feature type="compositionally biased region" description="Basic and acidic residues" evidence="1">
    <location>
        <begin position="114"/>
        <end position="124"/>
    </location>
</feature>
<comment type="caution">
    <text evidence="2">The sequence shown here is derived from an EMBL/GenBank/DDBJ whole genome shotgun (WGS) entry which is preliminary data.</text>
</comment>
<organism evidence="2 3">
    <name type="scientific">Sesamum angolense</name>
    <dbReference type="NCBI Taxonomy" id="2727404"/>
    <lineage>
        <taxon>Eukaryota</taxon>
        <taxon>Viridiplantae</taxon>
        <taxon>Streptophyta</taxon>
        <taxon>Embryophyta</taxon>
        <taxon>Tracheophyta</taxon>
        <taxon>Spermatophyta</taxon>
        <taxon>Magnoliopsida</taxon>
        <taxon>eudicotyledons</taxon>
        <taxon>Gunneridae</taxon>
        <taxon>Pentapetalae</taxon>
        <taxon>asterids</taxon>
        <taxon>lamiids</taxon>
        <taxon>Lamiales</taxon>
        <taxon>Pedaliaceae</taxon>
        <taxon>Sesamum</taxon>
    </lineage>
</organism>
<feature type="compositionally biased region" description="Polar residues" evidence="1">
    <location>
        <begin position="156"/>
        <end position="190"/>
    </location>
</feature>
<protein>
    <submittedName>
        <fullName evidence="2">Uncharacterized protein</fullName>
    </submittedName>
</protein>
<feature type="region of interest" description="Disordered" evidence="1">
    <location>
        <begin position="91"/>
        <end position="126"/>
    </location>
</feature>
<reference evidence="2" key="2">
    <citation type="journal article" date="2024" name="Plant">
        <title>Genomic evolution and insights into agronomic trait innovations of Sesamum species.</title>
        <authorList>
            <person name="Miao H."/>
            <person name="Wang L."/>
            <person name="Qu L."/>
            <person name="Liu H."/>
            <person name="Sun Y."/>
            <person name="Le M."/>
            <person name="Wang Q."/>
            <person name="Wei S."/>
            <person name="Zheng Y."/>
            <person name="Lin W."/>
            <person name="Duan Y."/>
            <person name="Cao H."/>
            <person name="Xiong S."/>
            <person name="Wang X."/>
            <person name="Wei L."/>
            <person name="Li C."/>
            <person name="Ma Q."/>
            <person name="Ju M."/>
            <person name="Zhao R."/>
            <person name="Li G."/>
            <person name="Mu C."/>
            <person name="Tian Q."/>
            <person name="Mei H."/>
            <person name="Zhang T."/>
            <person name="Gao T."/>
            <person name="Zhang H."/>
        </authorList>
    </citation>
    <scope>NUCLEOTIDE SEQUENCE</scope>
    <source>
        <strain evidence="2">K16</strain>
    </source>
</reference>
<dbReference type="EMBL" id="JACGWL010001024">
    <property type="protein sequence ID" value="KAK4380799.1"/>
    <property type="molecule type" value="Genomic_DNA"/>
</dbReference>
<feature type="compositionally biased region" description="Basic residues" evidence="1">
    <location>
        <begin position="101"/>
        <end position="113"/>
    </location>
</feature>
<dbReference type="AlphaFoldDB" id="A0AAE1VYU0"/>
<evidence type="ECO:0000313" key="3">
    <source>
        <dbReference type="Proteomes" id="UP001289374"/>
    </source>
</evidence>
<dbReference type="Proteomes" id="UP001289374">
    <property type="component" value="Unassembled WGS sequence"/>
</dbReference>
<evidence type="ECO:0000313" key="2">
    <source>
        <dbReference type="EMBL" id="KAK4380799.1"/>
    </source>
</evidence>
<evidence type="ECO:0000256" key="1">
    <source>
        <dbReference type="SAM" id="MobiDB-lite"/>
    </source>
</evidence>
<feature type="region of interest" description="Disordered" evidence="1">
    <location>
        <begin position="142"/>
        <end position="204"/>
    </location>
</feature>